<evidence type="ECO:0000313" key="3">
    <source>
        <dbReference type="EMBL" id="EEB18615.1"/>
    </source>
</evidence>
<dbReference type="FunFam" id="1.10.8.270:FF:000011">
    <property type="entry name" value="TBC1 domain family member 5"/>
    <property type="match status" value="1"/>
</dbReference>
<dbReference type="EnsemblMetazoa" id="PHUM522710-RA">
    <property type="protein sequence ID" value="PHUM522710-PA"/>
    <property type="gene ID" value="PHUM522710"/>
</dbReference>
<dbReference type="HOGENOM" id="CLU_020460_2_0_1"/>
<dbReference type="GO" id="GO:0005737">
    <property type="term" value="C:cytoplasm"/>
    <property type="evidence" value="ECO:0007669"/>
    <property type="project" value="UniProtKB-ARBA"/>
</dbReference>
<dbReference type="GO" id="GO:0005096">
    <property type="term" value="F:GTPase activator activity"/>
    <property type="evidence" value="ECO:0007669"/>
    <property type="project" value="UniProtKB-KW"/>
</dbReference>
<dbReference type="SUPFAM" id="SSF47923">
    <property type="entry name" value="Ypt/Rab-GAP domain of gyp1p"/>
    <property type="match status" value="2"/>
</dbReference>
<dbReference type="FunCoup" id="E0VZ09">
    <property type="interactions" value="783"/>
</dbReference>
<dbReference type="KEGG" id="phu:Phum_PHUM522710"/>
<dbReference type="OrthoDB" id="27140at2759"/>
<dbReference type="InterPro" id="IPR000195">
    <property type="entry name" value="Rab-GAP-TBC_dom"/>
</dbReference>
<dbReference type="EMBL" id="DS235848">
    <property type="protein sequence ID" value="EEB18615.1"/>
    <property type="molecule type" value="Genomic_DNA"/>
</dbReference>
<reference evidence="3" key="1">
    <citation type="submission" date="2007-04" db="EMBL/GenBank/DDBJ databases">
        <title>Annotation of Pediculus humanus corporis strain USDA.</title>
        <authorList>
            <person name="Kirkness E."/>
            <person name="Hannick L."/>
            <person name="Hass B."/>
            <person name="Bruggner R."/>
            <person name="Lawson D."/>
            <person name="Bidwell S."/>
            <person name="Joardar V."/>
            <person name="Caler E."/>
            <person name="Walenz B."/>
            <person name="Inman J."/>
            <person name="Schobel S."/>
            <person name="Galinsky K."/>
            <person name="Amedeo P."/>
            <person name="Strausberg R."/>
        </authorList>
    </citation>
    <scope>NUCLEOTIDE SEQUENCE</scope>
    <source>
        <strain evidence="3">USDA</strain>
    </source>
</reference>
<accession>E0VZ09</accession>
<dbReference type="CTD" id="8231735"/>
<dbReference type="STRING" id="121224.E0VZ09"/>
<feature type="domain" description="Rab-GAP TBC" evidence="2">
    <location>
        <begin position="57"/>
        <end position="317"/>
    </location>
</feature>
<reference evidence="3" key="2">
    <citation type="submission" date="2007-04" db="EMBL/GenBank/DDBJ databases">
        <title>The genome of the human body louse.</title>
        <authorList>
            <consortium name="The Human Body Louse Genome Consortium"/>
            <person name="Kirkness E."/>
            <person name="Walenz B."/>
            <person name="Hass B."/>
            <person name="Bruggner R."/>
            <person name="Strausberg R."/>
        </authorList>
    </citation>
    <scope>NUCLEOTIDE SEQUENCE</scope>
    <source>
        <strain evidence="3">USDA</strain>
    </source>
</reference>
<dbReference type="RefSeq" id="XP_002431353.1">
    <property type="nucleotide sequence ID" value="XM_002431308.1"/>
</dbReference>
<protein>
    <recommendedName>
        <fullName evidence="2">Rab-GAP TBC domain-containing protein</fullName>
    </recommendedName>
</protein>
<dbReference type="Gene3D" id="1.10.472.80">
    <property type="entry name" value="Ypt/Rab-GAP domain of gyp1p, domain 3"/>
    <property type="match status" value="1"/>
</dbReference>
<dbReference type="eggNOG" id="KOG1091">
    <property type="taxonomic scope" value="Eukaryota"/>
</dbReference>
<organism>
    <name type="scientific">Pediculus humanus subsp. corporis</name>
    <name type="common">Body louse</name>
    <dbReference type="NCBI Taxonomy" id="121224"/>
    <lineage>
        <taxon>Eukaryota</taxon>
        <taxon>Metazoa</taxon>
        <taxon>Ecdysozoa</taxon>
        <taxon>Arthropoda</taxon>
        <taxon>Hexapoda</taxon>
        <taxon>Insecta</taxon>
        <taxon>Pterygota</taxon>
        <taxon>Neoptera</taxon>
        <taxon>Paraneoptera</taxon>
        <taxon>Psocodea</taxon>
        <taxon>Troctomorpha</taxon>
        <taxon>Phthiraptera</taxon>
        <taxon>Anoplura</taxon>
        <taxon>Pediculidae</taxon>
        <taxon>Pediculus</taxon>
    </lineage>
</organism>
<dbReference type="AlphaFoldDB" id="E0VZ09"/>
<dbReference type="PANTHER" id="PTHR22957:SF337">
    <property type="entry name" value="TBC1 DOMAIN FAMILY MEMBER 5"/>
    <property type="match status" value="1"/>
</dbReference>
<dbReference type="Proteomes" id="UP000009046">
    <property type="component" value="Unassembled WGS sequence"/>
</dbReference>
<dbReference type="SMART" id="SM00164">
    <property type="entry name" value="TBC"/>
    <property type="match status" value="1"/>
</dbReference>
<dbReference type="VEuPathDB" id="VectorBase:PHUM522710"/>
<proteinExistence type="predicted"/>
<dbReference type="EMBL" id="AAZO01006343">
    <property type="status" value="NOT_ANNOTATED_CDS"/>
    <property type="molecule type" value="Genomic_DNA"/>
</dbReference>
<dbReference type="InParanoid" id="E0VZ09"/>
<dbReference type="PANTHER" id="PTHR22957">
    <property type="entry name" value="TBC1 DOMAIN FAMILY MEMBER GTPASE-ACTIVATING PROTEIN"/>
    <property type="match status" value="1"/>
</dbReference>
<keyword evidence="1" id="KW-0343">GTPase activation</keyword>
<dbReference type="InterPro" id="IPR035969">
    <property type="entry name" value="Rab-GAP_TBC_sf"/>
</dbReference>
<keyword evidence="5" id="KW-1185">Reference proteome</keyword>
<sequence>MSDKNSVIKNDQNDGISNLFCKKNFSLYQFKEEWNELYDKNEFNFEVIKQKCMNGKLQGSYFRSLCWRCLLGILHKQPVQWLCQLKTYRQHYNEVCLELQHNPWNVNIDLSYDNPLSQESESIWQKYFCDEELKSVILQDVKRTFPDLEYFRNEDVQKIMIRILFCYARQNPLLCYRQGMHEILAPLILVLHLDHQALLCAMQNNLDICEDIKEILCPEYLEHDAYSIFKNVMSQIQYSYNVNLKDDHKTDQNEVIERLEYIKNYIFQPKDPELSAHLDKLDIPMHLYGIRWLKLLFGREFQLKDLLVLWDFLFFNNLEYVNYVVVAMLVAIRQTLLKEDYNTCLCTLMKYPNGVNVNWIMAYVLHLKDPKKYPVPDFAQMTPIINKKENKTLFSSINKRLRGESFKQLKWFSTKQNFLKLKQNGDGDDFIVHEFVPNKSGYPEIELQQIKILLGLVNHKLLHYHSVLNKSIVNNVNLNSDVKLIVDDIYELSHLLKKYDVYEIETACEADEDKEFVSSSHLPNEFLEEEVKPLSAINWKNRSHTLPKIKKE</sequence>
<evidence type="ECO:0000259" key="2">
    <source>
        <dbReference type="PROSITE" id="PS50086"/>
    </source>
</evidence>
<dbReference type="PROSITE" id="PS50086">
    <property type="entry name" value="TBC_RABGAP"/>
    <property type="match status" value="1"/>
</dbReference>
<gene>
    <name evidence="4" type="primary">8231735</name>
    <name evidence="3" type="ORF">Phum_PHUM522710</name>
</gene>
<evidence type="ECO:0000313" key="5">
    <source>
        <dbReference type="Proteomes" id="UP000009046"/>
    </source>
</evidence>
<reference evidence="4" key="3">
    <citation type="submission" date="2021-02" db="UniProtKB">
        <authorList>
            <consortium name="EnsemblMetazoa"/>
        </authorList>
    </citation>
    <scope>IDENTIFICATION</scope>
    <source>
        <strain evidence="4">USDA</strain>
    </source>
</reference>
<dbReference type="GeneID" id="8231735"/>
<evidence type="ECO:0000256" key="1">
    <source>
        <dbReference type="ARBA" id="ARBA00022468"/>
    </source>
</evidence>
<dbReference type="FunFam" id="1.10.472.80:FF:000038">
    <property type="entry name" value="TBC1 domain family member 5"/>
    <property type="match status" value="1"/>
</dbReference>
<dbReference type="Pfam" id="PF00566">
    <property type="entry name" value="RabGAP-TBC"/>
    <property type="match status" value="1"/>
</dbReference>
<evidence type="ECO:0000313" key="4">
    <source>
        <dbReference type="EnsemblMetazoa" id="PHUM522710-PA"/>
    </source>
</evidence>
<name>E0VZ09_PEDHC</name>
<dbReference type="Gene3D" id="1.10.8.270">
    <property type="entry name" value="putative rabgap domain of human tbc1 domain family member 14 like domains"/>
    <property type="match status" value="1"/>
</dbReference>